<dbReference type="Proteomes" id="UP000289738">
    <property type="component" value="Chromosome B08"/>
</dbReference>
<organism evidence="1 2">
    <name type="scientific">Arachis hypogaea</name>
    <name type="common">Peanut</name>
    <dbReference type="NCBI Taxonomy" id="3818"/>
    <lineage>
        <taxon>Eukaryota</taxon>
        <taxon>Viridiplantae</taxon>
        <taxon>Streptophyta</taxon>
        <taxon>Embryophyta</taxon>
        <taxon>Tracheophyta</taxon>
        <taxon>Spermatophyta</taxon>
        <taxon>Magnoliopsida</taxon>
        <taxon>eudicotyledons</taxon>
        <taxon>Gunneridae</taxon>
        <taxon>Pentapetalae</taxon>
        <taxon>rosids</taxon>
        <taxon>fabids</taxon>
        <taxon>Fabales</taxon>
        <taxon>Fabaceae</taxon>
        <taxon>Papilionoideae</taxon>
        <taxon>50 kb inversion clade</taxon>
        <taxon>dalbergioids sensu lato</taxon>
        <taxon>Dalbergieae</taxon>
        <taxon>Pterocarpus clade</taxon>
        <taxon>Arachis</taxon>
    </lineage>
</organism>
<dbReference type="OrthoDB" id="1872195at2759"/>
<evidence type="ECO:0000313" key="1">
    <source>
        <dbReference type="EMBL" id="RYQ97511.1"/>
    </source>
</evidence>
<evidence type="ECO:0008006" key="3">
    <source>
        <dbReference type="Google" id="ProtNLM"/>
    </source>
</evidence>
<dbReference type="AlphaFoldDB" id="A0A444Y6C8"/>
<dbReference type="PANTHER" id="PTHR33320:SF2">
    <property type="entry name" value="OS07G0564200 PROTEIN"/>
    <property type="match status" value="1"/>
</dbReference>
<dbReference type="STRING" id="3818.A0A444Y6C8"/>
<proteinExistence type="predicted"/>
<gene>
    <name evidence="1" type="ORF">Ahy_B08g093565</name>
</gene>
<name>A0A444Y6C8_ARAHY</name>
<keyword evidence="2" id="KW-1185">Reference proteome</keyword>
<protein>
    <recommendedName>
        <fullName evidence="3">Zinc-ribbon 15 domain-containing protein</fullName>
    </recommendedName>
</protein>
<evidence type="ECO:0000313" key="2">
    <source>
        <dbReference type="Proteomes" id="UP000289738"/>
    </source>
</evidence>
<dbReference type="EMBL" id="SDMP01000018">
    <property type="protein sequence ID" value="RYQ97511.1"/>
    <property type="molecule type" value="Genomic_DNA"/>
</dbReference>
<comment type="caution">
    <text evidence="1">The sequence shown here is derived from an EMBL/GenBank/DDBJ whole genome shotgun (WGS) entry which is preliminary data.</text>
</comment>
<sequence>MVCFCFLVDQRKEVRRSKPAAGTCSRCGGGASVADMKTATRFCFVPFYCKSWRAIICTFCGAVLRSYHH</sequence>
<reference evidence="1 2" key="1">
    <citation type="submission" date="2019-01" db="EMBL/GenBank/DDBJ databases">
        <title>Sequencing of cultivated peanut Arachis hypogaea provides insights into genome evolution and oil improvement.</title>
        <authorList>
            <person name="Chen X."/>
        </authorList>
    </citation>
    <scope>NUCLEOTIDE SEQUENCE [LARGE SCALE GENOMIC DNA]</scope>
    <source>
        <strain evidence="2">cv. Fuhuasheng</strain>
        <tissue evidence="1">Leaves</tissue>
    </source>
</reference>
<accession>A0A444Y6C8</accession>
<dbReference type="PANTHER" id="PTHR33320">
    <property type="entry name" value="METHIONYL-TRNA SYNTHETASE"/>
    <property type="match status" value="1"/>
</dbReference>
<dbReference type="Gramene" id="arahy.Tifrunner.gnm2.ann2.Ah18g104400.1">
    <property type="protein sequence ID" value="arahy.Tifrunner.gnm2.ann2.Ah18g104400.1-CDS-1"/>
    <property type="gene ID" value="arahy.Tifrunner.gnm2.ann2.Ah18g104400"/>
</dbReference>